<proteinExistence type="predicted"/>
<feature type="coiled-coil region" evidence="1">
    <location>
        <begin position="30"/>
        <end position="78"/>
    </location>
</feature>
<evidence type="ECO:0000256" key="1">
    <source>
        <dbReference type="SAM" id="Coils"/>
    </source>
</evidence>
<gene>
    <name evidence="2" type="ORF">PPRIM_AZ9-3.1.T0330031</name>
</gene>
<accession>A0A8S1L416</accession>
<reference evidence="2" key="1">
    <citation type="submission" date="2021-01" db="EMBL/GenBank/DDBJ databases">
        <authorList>
            <consortium name="Genoscope - CEA"/>
            <person name="William W."/>
        </authorList>
    </citation>
    <scope>NUCLEOTIDE SEQUENCE</scope>
</reference>
<dbReference type="AlphaFoldDB" id="A0A8S1L416"/>
<evidence type="ECO:0000313" key="3">
    <source>
        <dbReference type="Proteomes" id="UP000688137"/>
    </source>
</evidence>
<protein>
    <submittedName>
        <fullName evidence="2">Uncharacterized protein</fullName>
    </submittedName>
</protein>
<keyword evidence="1" id="KW-0175">Coiled coil</keyword>
<dbReference type="Proteomes" id="UP000688137">
    <property type="component" value="Unassembled WGS sequence"/>
</dbReference>
<sequence>MIQEEEDVNMKFQGIQKQFDKLQFGLKIKSDKHSKQIEENTLKIQELEQKINQLQLDNEKKQQNIDNLMIEQQKLMNDLKKIWNHISKILKTQRIDSQMTSALQIDSDQFSKLQLDLPQQTKQIIQQEIQNRFVQIKEVFLKKSEFDDFNQIIEEKIETLKQQLLSQPELQQNNKRDSYQQSTNSQFQFQPHSQLKGNNLTIKQYLLFYKNKKIIRKKRISYDFKHII</sequence>
<evidence type="ECO:0000313" key="2">
    <source>
        <dbReference type="EMBL" id="CAD8062227.1"/>
    </source>
</evidence>
<name>A0A8S1L416_PARPR</name>
<dbReference type="OMA" id="WNHISKI"/>
<keyword evidence="3" id="KW-1185">Reference proteome</keyword>
<comment type="caution">
    <text evidence="2">The sequence shown here is derived from an EMBL/GenBank/DDBJ whole genome shotgun (WGS) entry which is preliminary data.</text>
</comment>
<organism evidence="2 3">
    <name type="scientific">Paramecium primaurelia</name>
    <dbReference type="NCBI Taxonomy" id="5886"/>
    <lineage>
        <taxon>Eukaryota</taxon>
        <taxon>Sar</taxon>
        <taxon>Alveolata</taxon>
        <taxon>Ciliophora</taxon>
        <taxon>Intramacronucleata</taxon>
        <taxon>Oligohymenophorea</taxon>
        <taxon>Peniculida</taxon>
        <taxon>Parameciidae</taxon>
        <taxon>Paramecium</taxon>
    </lineage>
</organism>
<dbReference type="EMBL" id="CAJJDM010000032">
    <property type="protein sequence ID" value="CAD8062227.1"/>
    <property type="molecule type" value="Genomic_DNA"/>
</dbReference>